<keyword evidence="2" id="KW-1185">Reference proteome</keyword>
<accession>A0A7W9V2G3</accession>
<dbReference type="AlphaFoldDB" id="A0A7W9V2G3"/>
<organism evidence="1 2">
    <name type="scientific">Streptomyces zagrosensis</name>
    <dbReference type="NCBI Taxonomy" id="1042984"/>
    <lineage>
        <taxon>Bacteria</taxon>
        <taxon>Bacillati</taxon>
        <taxon>Actinomycetota</taxon>
        <taxon>Actinomycetes</taxon>
        <taxon>Kitasatosporales</taxon>
        <taxon>Streptomycetaceae</taxon>
        <taxon>Streptomyces</taxon>
    </lineage>
</organism>
<gene>
    <name evidence="1" type="ORF">FHS42_007391</name>
</gene>
<proteinExistence type="predicted"/>
<protein>
    <submittedName>
        <fullName evidence="1">Uncharacterized protein</fullName>
    </submittedName>
</protein>
<dbReference type="Gene3D" id="3.20.20.140">
    <property type="entry name" value="Metal-dependent hydrolases"/>
    <property type="match status" value="1"/>
</dbReference>
<comment type="caution">
    <text evidence="1">The sequence shown here is derived from an EMBL/GenBank/DDBJ whole genome shotgun (WGS) entry which is preliminary data.</text>
</comment>
<dbReference type="Proteomes" id="UP000588098">
    <property type="component" value="Unassembled WGS sequence"/>
</dbReference>
<name>A0A7W9V2G3_9ACTN</name>
<evidence type="ECO:0000313" key="1">
    <source>
        <dbReference type="EMBL" id="MBB5940293.1"/>
    </source>
</evidence>
<evidence type="ECO:0000313" key="2">
    <source>
        <dbReference type="Proteomes" id="UP000588098"/>
    </source>
</evidence>
<sequence>MAGDRLCRMVSAGHAAAFPTGAPPTASWDHLDQYAGEGLMVLLGPVSEPLRALSADRADLAERLLEPWRQAVGAGLRLEVVCWGAVRHRAGLRAPGRAHVHSR</sequence>
<dbReference type="EMBL" id="JACHJL010000039">
    <property type="protein sequence ID" value="MBB5940293.1"/>
    <property type="molecule type" value="Genomic_DNA"/>
</dbReference>
<reference evidence="1 2" key="1">
    <citation type="submission" date="2020-08" db="EMBL/GenBank/DDBJ databases">
        <title>Genomic Encyclopedia of Type Strains, Phase III (KMG-III): the genomes of soil and plant-associated and newly described type strains.</title>
        <authorList>
            <person name="Whitman W."/>
        </authorList>
    </citation>
    <scope>NUCLEOTIDE SEQUENCE [LARGE SCALE GENOMIC DNA]</scope>
    <source>
        <strain evidence="1 2">CECT 8305</strain>
    </source>
</reference>